<keyword evidence="6" id="KW-0804">Transcription</keyword>
<evidence type="ECO:0000256" key="5">
    <source>
        <dbReference type="ARBA" id="ARBA00023015"/>
    </source>
</evidence>
<accession>A0AAV2AK68</accession>
<feature type="compositionally biased region" description="Polar residues" evidence="7">
    <location>
        <begin position="513"/>
        <end position="535"/>
    </location>
</feature>
<sequence>MTGIGITPKMVKVTIKRADDSPDSEKWVCKRIDVDSELESTKETAHDASKSLTVDDQNLNEESEDSENWYNKIPLYLEIEMQEAETPQPSSGISTNNNTTVLETADNPRNSCSDPRNLSISYSKHISERNVTNNASNKSPFREQSTQSKFLQNAYDDFPNTASLTGSDRIVQGVAAPYFPRDMRSQNTSLTPDQRQMNSEGVVDMAMRTMSSSNQNSAMAIEKNSPVTSGFVNLEKPEIVAKGNIPNRMQQEALRFQMANYWNFVADARKSNISPYSDANRSYNWPLTPENNAKVLPIRNECAERIGENLAKNLPLKSTNNYKRLSQTCAQIGSNEVPGTIYHCNVCDVTFKTENGYRKHFLTEKHLRKVNQSDQKQPSLNNFQPNSVSRPSVSNIQPQPHPHLHYLMGNQMQYQMSQAHANTASKQCVGGGTISNTDVQKSHPRTSNSDCSDEFLDQNRSQNDRETKFYAQDPRYMNQPVNQSSNPQDNFLHPKDPNSKNSMVNPRYLGNKAPQSTWGHNDPSSQMQPENSRTGRSMDKPDSCAIKPNQVEKLTGVSFSQKSGFAQSVPPHQFESFQIFHCLVCSKFQSNDLREVERHISIIRNRTPFELITTFNKNLYCKLCDFETKTSVEMVHHCTSRIHVERVDYYNHVMEGGIQAREKLKNFHVISPISLFCAACDFTTRSLDTLKAHQNELSHLHNGFCYIYVSKFSPAVEYCYCRLCNVKTPTKRELLLHVRSRMHVDTLQQHPSDRKAFCDPADLYFIKELNLNIKEVPRVSEQTKGNLFIEREKIDSRKENNEKNVDTESPAPLDLSSTSSNSLKSLPVSCPLCQIIFQEVNVMLQHLQQIHGVNEAGVKWVISQITKVHEEKSLPTKEQRNIEIGKPKGIVLVPQRSFAADETLPIAGGQIIESKSSKCLKDVTSLQNLATDENLNKKRRTDTNFSASQQLDKTELMQNPDKLGLNLEERTGKDFSSSQRIGKSLRTRRKRNDSSSNENNTPSKRQFCKTENMLPLGEEKPLNSEENLNSSSSQADAKVIVEYESELNGRKLETETDNFSRGDFSASEHGSPILSPDHNASRERNDSSSSENNTGTPEWLLSMDDSSPFHSIPITQSGPIDIRERSDSSSSENDSLTPERLLAVYDSSIAHTSPKTQLNLKASRELYESPSSDHNSVSHEQLPSAEDSETDHSRATSPVLQSDSNKNREWYDVLSSDHNSVSHNRSPLRDKSSSYDNRSQKLRSGLNASREKKNSLLSDYNSINQQRSPSLGNFDEEHDSPKSQSGLKARRKVNDSSCNDISIEYEWLTERKRVNSSPKQHYLLESEKKSSHLEDKEMLPLRANVVNDSPISRLTGPVESKQEANISVKSKNSDDSVNAQIMLYEYPNEYEAEFSALNFPAALDLQMQARKSIENIEISNVISLASSVENSNNNKEKEKGSDSENIVFSDLEEL</sequence>
<feature type="compositionally biased region" description="Polar residues" evidence="7">
    <location>
        <begin position="1104"/>
        <end position="1118"/>
    </location>
</feature>
<evidence type="ECO:0000256" key="3">
    <source>
        <dbReference type="ARBA" id="ARBA00022737"/>
    </source>
</evidence>
<dbReference type="SMART" id="SM00451">
    <property type="entry name" value="ZnF_U1"/>
    <property type="match status" value="4"/>
</dbReference>
<feature type="domain" description="C2H2-type" evidence="8">
    <location>
        <begin position="344"/>
        <end position="366"/>
    </location>
</feature>
<dbReference type="InterPro" id="IPR003604">
    <property type="entry name" value="Matrin/U1-like-C_Znf_C2H2"/>
</dbReference>
<dbReference type="InterPro" id="IPR036236">
    <property type="entry name" value="Znf_C2H2_sf"/>
</dbReference>
<feature type="region of interest" description="Disordered" evidence="7">
    <location>
        <begin position="368"/>
        <end position="404"/>
    </location>
</feature>
<evidence type="ECO:0000259" key="8">
    <source>
        <dbReference type="PROSITE" id="PS00028"/>
    </source>
</evidence>
<feature type="compositionally biased region" description="Polar residues" evidence="7">
    <location>
        <begin position="994"/>
        <end position="1004"/>
    </location>
</feature>
<keyword evidence="2" id="KW-0479">Metal-binding</keyword>
<keyword evidence="10" id="KW-1185">Reference proteome</keyword>
<feature type="compositionally biased region" description="Polar residues" evidence="7">
    <location>
        <begin position="370"/>
        <end position="398"/>
    </location>
</feature>
<organism evidence="9 10">
    <name type="scientific">Larinioides sclopetarius</name>
    <dbReference type="NCBI Taxonomy" id="280406"/>
    <lineage>
        <taxon>Eukaryota</taxon>
        <taxon>Metazoa</taxon>
        <taxon>Ecdysozoa</taxon>
        <taxon>Arthropoda</taxon>
        <taxon>Chelicerata</taxon>
        <taxon>Arachnida</taxon>
        <taxon>Araneae</taxon>
        <taxon>Araneomorphae</taxon>
        <taxon>Entelegynae</taxon>
        <taxon>Araneoidea</taxon>
        <taxon>Araneidae</taxon>
        <taxon>Larinioides</taxon>
    </lineage>
</organism>
<protein>
    <recommendedName>
        <fullName evidence="8">C2H2-type domain-containing protein</fullName>
    </recommendedName>
</protein>
<dbReference type="InterPro" id="IPR051968">
    <property type="entry name" value="ZnFinger_Homeobox_TR"/>
</dbReference>
<dbReference type="SUPFAM" id="SSF57667">
    <property type="entry name" value="beta-beta-alpha zinc fingers"/>
    <property type="match status" value="1"/>
</dbReference>
<dbReference type="Pfam" id="PF12874">
    <property type="entry name" value="zf-met"/>
    <property type="match status" value="2"/>
</dbReference>
<dbReference type="PANTHER" id="PTHR45891">
    <property type="entry name" value="ZINC FINGER HOMEOBOX PROTEIN"/>
    <property type="match status" value="1"/>
</dbReference>
<reference evidence="9 10" key="1">
    <citation type="submission" date="2024-04" db="EMBL/GenBank/DDBJ databases">
        <authorList>
            <person name="Rising A."/>
            <person name="Reimegard J."/>
            <person name="Sonavane S."/>
            <person name="Akerstrom W."/>
            <person name="Nylinder S."/>
            <person name="Hedman E."/>
            <person name="Kallberg Y."/>
        </authorList>
    </citation>
    <scope>NUCLEOTIDE SEQUENCE [LARGE SCALE GENOMIC DNA]</scope>
</reference>
<dbReference type="SMART" id="SM00355">
    <property type="entry name" value="ZnF_C2H2"/>
    <property type="match status" value="5"/>
</dbReference>
<dbReference type="GO" id="GO:0000981">
    <property type="term" value="F:DNA-binding transcription factor activity, RNA polymerase II-specific"/>
    <property type="evidence" value="ECO:0007669"/>
    <property type="project" value="TreeGrafter"/>
</dbReference>
<dbReference type="EMBL" id="CAXIEN010000175">
    <property type="protein sequence ID" value="CAL1284087.1"/>
    <property type="molecule type" value="Genomic_DNA"/>
</dbReference>
<keyword evidence="3" id="KW-0677">Repeat</keyword>
<feature type="region of interest" description="Disordered" evidence="7">
    <location>
        <begin position="1051"/>
        <end position="1138"/>
    </location>
</feature>
<feature type="compositionally biased region" description="Polar residues" evidence="7">
    <location>
        <begin position="1169"/>
        <end position="1181"/>
    </location>
</feature>
<feature type="compositionally biased region" description="Polar residues" evidence="7">
    <location>
        <begin position="1255"/>
        <end position="1271"/>
    </location>
</feature>
<dbReference type="InterPro" id="IPR013087">
    <property type="entry name" value="Znf_C2H2_type"/>
</dbReference>
<feature type="region of interest" description="Disordered" evidence="7">
    <location>
        <begin position="1430"/>
        <end position="1454"/>
    </location>
</feature>
<evidence type="ECO:0000256" key="4">
    <source>
        <dbReference type="ARBA" id="ARBA00022833"/>
    </source>
</evidence>
<dbReference type="GO" id="GO:0000978">
    <property type="term" value="F:RNA polymerase II cis-regulatory region sequence-specific DNA binding"/>
    <property type="evidence" value="ECO:0007669"/>
    <property type="project" value="TreeGrafter"/>
</dbReference>
<evidence type="ECO:0000256" key="1">
    <source>
        <dbReference type="ARBA" id="ARBA00004123"/>
    </source>
</evidence>
<feature type="region of interest" description="Disordered" evidence="7">
    <location>
        <begin position="798"/>
        <end position="820"/>
    </location>
</feature>
<feature type="region of interest" description="Disordered" evidence="7">
    <location>
        <begin position="937"/>
        <end position="1012"/>
    </location>
</feature>
<evidence type="ECO:0000313" key="9">
    <source>
        <dbReference type="EMBL" id="CAL1284087.1"/>
    </source>
</evidence>
<feature type="compositionally biased region" description="Polar residues" evidence="7">
    <location>
        <begin position="1195"/>
        <end position="1204"/>
    </location>
</feature>
<feature type="region of interest" description="Disordered" evidence="7">
    <location>
        <begin position="84"/>
        <end position="118"/>
    </location>
</feature>
<feature type="compositionally biased region" description="Polar residues" evidence="7">
    <location>
        <begin position="85"/>
        <end position="118"/>
    </location>
</feature>
<dbReference type="PROSITE" id="PS00028">
    <property type="entry name" value="ZINC_FINGER_C2H2_1"/>
    <property type="match status" value="2"/>
</dbReference>
<gene>
    <name evidence="9" type="ORF">LARSCL_LOCUS12948</name>
</gene>
<feature type="region of interest" description="Disordered" evidence="7">
    <location>
        <begin position="432"/>
        <end position="544"/>
    </location>
</feature>
<keyword evidence="4" id="KW-0862">Zinc</keyword>
<evidence type="ECO:0000256" key="2">
    <source>
        <dbReference type="ARBA" id="ARBA00022723"/>
    </source>
</evidence>
<evidence type="ECO:0000313" key="10">
    <source>
        <dbReference type="Proteomes" id="UP001497382"/>
    </source>
</evidence>
<keyword evidence="5" id="KW-0805">Transcription regulation</keyword>
<feature type="compositionally biased region" description="Polar residues" evidence="7">
    <location>
        <begin position="434"/>
        <end position="450"/>
    </location>
</feature>
<dbReference type="Proteomes" id="UP001497382">
    <property type="component" value="Unassembled WGS sequence"/>
</dbReference>
<feature type="domain" description="C2H2-type" evidence="8">
    <location>
        <begin position="830"/>
        <end position="851"/>
    </location>
</feature>
<feature type="compositionally biased region" description="Basic and acidic residues" evidence="7">
    <location>
        <begin position="1051"/>
        <end position="1060"/>
    </location>
</feature>
<comment type="caution">
    <text evidence="9">The sequence shown here is derived from an EMBL/GenBank/DDBJ whole genome shotgun (WGS) entry which is preliminary data.</text>
</comment>
<feature type="region of interest" description="Disordered" evidence="7">
    <location>
        <begin position="1166"/>
        <end position="1294"/>
    </location>
</feature>
<proteinExistence type="predicted"/>
<dbReference type="GO" id="GO:0008270">
    <property type="term" value="F:zinc ion binding"/>
    <property type="evidence" value="ECO:0007669"/>
    <property type="project" value="InterPro"/>
</dbReference>
<evidence type="ECO:0000256" key="7">
    <source>
        <dbReference type="SAM" id="MobiDB-lite"/>
    </source>
</evidence>
<name>A0AAV2AK68_9ARAC</name>
<evidence type="ECO:0000256" key="6">
    <source>
        <dbReference type="ARBA" id="ARBA00023163"/>
    </source>
</evidence>
<comment type="subcellular location">
    <subcellularLocation>
        <location evidence="1">Nucleus</location>
    </subcellularLocation>
</comment>
<dbReference type="PANTHER" id="PTHR45891:SF3">
    <property type="entry name" value="ZINC FINGER PROTEIN 2"/>
    <property type="match status" value="1"/>
</dbReference>
<feature type="compositionally biased region" description="Polar residues" evidence="7">
    <location>
        <begin position="479"/>
        <end position="489"/>
    </location>
</feature>
<feature type="compositionally biased region" description="Polar residues" evidence="7">
    <location>
        <begin position="1216"/>
        <end position="1225"/>
    </location>
</feature>
<dbReference type="GO" id="GO:0005634">
    <property type="term" value="C:nucleus"/>
    <property type="evidence" value="ECO:0007669"/>
    <property type="project" value="UniProtKB-SubCell"/>
</dbReference>